<dbReference type="AlphaFoldDB" id="A0A9P0TM32"/>
<evidence type="ECO:0000313" key="3">
    <source>
        <dbReference type="Proteomes" id="UP001152562"/>
    </source>
</evidence>
<accession>A0A9P0TM32</accession>
<reference evidence="2" key="1">
    <citation type="submission" date="2022-05" db="EMBL/GenBank/DDBJ databases">
        <authorList>
            <person name="Okamura Y."/>
        </authorList>
    </citation>
    <scope>NUCLEOTIDE SEQUENCE</scope>
</reference>
<evidence type="ECO:0000313" key="2">
    <source>
        <dbReference type="EMBL" id="CAH4034226.1"/>
    </source>
</evidence>
<sequence length="150" mass="16463">MLVSGGETNSSRALATCLIESGMVGYRMYGCYYLNPQVSLEPQVVIEKACPCKLQGQDIWNVDETGITTIQKSDRVIARRRQKQDADYFPNQITDRPLTSVRTGPSNSNLMGISRSEEPAPCPTSGTSDERPLANSILHDSRTPSPSILN</sequence>
<organism evidence="2 3">
    <name type="scientific">Pieris brassicae</name>
    <name type="common">White butterfly</name>
    <name type="synonym">Large white butterfly</name>
    <dbReference type="NCBI Taxonomy" id="7116"/>
    <lineage>
        <taxon>Eukaryota</taxon>
        <taxon>Metazoa</taxon>
        <taxon>Ecdysozoa</taxon>
        <taxon>Arthropoda</taxon>
        <taxon>Hexapoda</taxon>
        <taxon>Insecta</taxon>
        <taxon>Pterygota</taxon>
        <taxon>Neoptera</taxon>
        <taxon>Endopterygota</taxon>
        <taxon>Lepidoptera</taxon>
        <taxon>Glossata</taxon>
        <taxon>Ditrysia</taxon>
        <taxon>Papilionoidea</taxon>
        <taxon>Pieridae</taxon>
        <taxon>Pierinae</taxon>
        <taxon>Pieris</taxon>
    </lineage>
</organism>
<comment type="caution">
    <text evidence="2">The sequence shown here is derived from an EMBL/GenBank/DDBJ whole genome shotgun (WGS) entry which is preliminary data.</text>
</comment>
<feature type="region of interest" description="Disordered" evidence="1">
    <location>
        <begin position="81"/>
        <end position="150"/>
    </location>
</feature>
<dbReference type="EMBL" id="CALOZG010000040">
    <property type="protein sequence ID" value="CAH4034226.1"/>
    <property type="molecule type" value="Genomic_DNA"/>
</dbReference>
<proteinExistence type="predicted"/>
<name>A0A9P0TM32_PIEBR</name>
<feature type="compositionally biased region" description="Polar residues" evidence="1">
    <location>
        <begin position="100"/>
        <end position="111"/>
    </location>
</feature>
<evidence type="ECO:0000256" key="1">
    <source>
        <dbReference type="SAM" id="MobiDB-lite"/>
    </source>
</evidence>
<gene>
    <name evidence="2" type="ORF">PIBRA_LOCUS10430</name>
</gene>
<protein>
    <submittedName>
        <fullName evidence="2">Uncharacterized protein</fullName>
    </submittedName>
</protein>
<dbReference type="Proteomes" id="UP001152562">
    <property type="component" value="Unassembled WGS sequence"/>
</dbReference>
<keyword evidence="3" id="KW-1185">Reference proteome</keyword>